<dbReference type="Proteomes" id="UP000248749">
    <property type="component" value="Unassembled WGS sequence"/>
</dbReference>
<evidence type="ECO:0000313" key="4">
    <source>
        <dbReference type="Proteomes" id="UP000248749"/>
    </source>
</evidence>
<sequence>MTRALLAGVVGVVLLVTGLAGCGIPGSTGVEVERRVSSAEAGTSSGRSQEPPTRAASGSDAEEFVRNFLAAAAGEPDRAYYRVKQFIAPEDRSELQEKQGSEVALTVVRLTEAPVITPDVESTKVTIAVQQIGVLRTNGTLAPPVATETKYQFGLRSAATGGQGNVEDAGLFVTAPPNVLLLSHVALQEYYEPASVYFWSSDRNRLVPDQRYLPLTVPDERQVTEVVRWLINGPSDWLRPAVSGLPDRTEMINNATGGDGRWEVNLTMPGDDERRLDQFATQLAWSLPELDGELELKVQNQSRTVVNLREQRLKHPLYPLIGNPQRYCVYDGAVHPLAFAGEPGGTVPVAPEANRNVVSAGFSRAAGGVLAALVVAGADGRQRLTVGTGTDPVTAFRSSSWYAAIGRPVWLRSADTGRPYGLVVADRRLHRFGDDATLTPVTLNVTGQVTAVAAALDGTRIAMIVGGALYVAAVTVDGGGVTLGPARRLATSLTGLSAVDWAGEDSLVLAGSADRPGIHQVSVDGAREFEVRGDVGAKVTHLSAFPVNPVVQQPSGAVMYEANGVAYRSPAERIKREQVLEVTPPPAGVRPGNPTAPFFLY</sequence>
<evidence type="ECO:0000259" key="2">
    <source>
        <dbReference type="SMART" id="SM00909"/>
    </source>
</evidence>
<comment type="caution">
    <text evidence="3">The sequence shown here is derived from an EMBL/GenBank/DDBJ whole genome shotgun (WGS) entry which is preliminary data.</text>
</comment>
<dbReference type="RefSeq" id="WP_111135090.1">
    <property type="nucleotide sequence ID" value="NZ_POUB01000105.1"/>
</dbReference>
<name>A0A2W2CGS9_9ACTN</name>
<gene>
    <name evidence="3" type="ORF">C1I99_16360</name>
</gene>
<evidence type="ECO:0000256" key="1">
    <source>
        <dbReference type="SAM" id="MobiDB-lite"/>
    </source>
</evidence>
<feature type="region of interest" description="Disordered" evidence="1">
    <location>
        <begin position="36"/>
        <end position="60"/>
    </location>
</feature>
<feature type="compositionally biased region" description="Polar residues" evidence="1">
    <location>
        <begin position="40"/>
        <end position="51"/>
    </location>
</feature>
<reference evidence="3 4" key="1">
    <citation type="submission" date="2018-01" db="EMBL/GenBank/DDBJ databases">
        <title>Draft genome sequence of Salinispora sp. 13K206.</title>
        <authorList>
            <person name="Sahin N."/>
            <person name="Saygin H."/>
            <person name="Ay H."/>
        </authorList>
    </citation>
    <scope>NUCLEOTIDE SEQUENCE [LARGE SCALE GENOMIC DNA]</scope>
    <source>
        <strain evidence="3 4">13K206</strain>
    </source>
</reference>
<dbReference type="InterPro" id="IPR019606">
    <property type="entry name" value="GerMN"/>
</dbReference>
<dbReference type="InterPro" id="IPR059026">
    <property type="entry name" value="LpqB_N"/>
</dbReference>
<dbReference type="Pfam" id="PF25976">
    <property type="entry name" value="LpqB_N"/>
    <property type="match status" value="1"/>
</dbReference>
<feature type="domain" description="GerMN" evidence="2">
    <location>
        <begin position="223"/>
        <end position="307"/>
    </location>
</feature>
<protein>
    <recommendedName>
        <fullName evidence="2">GerMN domain-containing protein</fullName>
    </recommendedName>
</protein>
<dbReference type="EMBL" id="POUB01000105">
    <property type="protein sequence ID" value="PZF97060.1"/>
    <property type="molecule type" value="Genomic_DNA"/>
</dbReference>
<dbReference type="AlphaFoldDB" id="A0A2W2CGS9"/>
<proteinExistence type="predicted"/>
<dbReference type="Pfam" id="PF10646">
    <property type="entry name" value="Germane"/>
    <property type="match status" value="1"/>
</dbReference>
<accession>A0A2W2CGS9</accession>
<organism evidence="3 4">
    <name type="scientific">Micromonospora deserti</name>
    <dbReference type="NCBI Taxonomy" id="2070366"/>
    <lineage>
        <taxon>Bacteria</taxon>
        <taxon>Bacillati</taxon>
        <taxon>Actinomycetota</taxon>
        <taxon>Actinomycetes</taxon>
        <taxon>Micromonosporales</taxon>
        <taxon>Micromonosporaceae</taxon>
        <taxon>Micromonospora</taxon>
    </lineage>
</organism>
<dbReference type="SMART" id="SM00909">
    <property type="entry name" value="Germane"/>
    <property type="match status" value="1"/>
</dbReference>
<keyword evidence="4" id="KW-1185">Reference proteome</keyword>
<dbReference type="InterPro" id="IPR018910">
    <property type="entry name" value="LpqB_C"/>
</dbReference>
<dbReference type="Pfam" id="PF10647">
    <property type="entry name" value="Gmad1"/>
    <property type="match status" value="1"/>
</dbReference>
<evidence type="ECO:0000313" key="3">
    <source>
        <dbReference type="EMBL" id="PZF97060.1"/>
    </source>
</evidence>
<dbReference type="OrthoDB" id="5172668at2"/>
<dbReference type="PROSITE" id="PS51257">
    <property type="entry name" value="PROKAR_LIPOPROTEIN"/>
    <property type="match status" value="1"/>
</dbReference>